<evidence type="ECO:0000313" key="1">
    <source>
        <dbReference type="EMBL" id="KAJ6395712.1"/>
    </source>
</evidence>
<evidence type="ECO:0000313" key="2">
    <source>
        <dbReference type="Proteomes" id="UP001141253"/>
    </source>
</evidence>
<protein>
    <submittedName>
        <fullName evidence="1">Uncharacterized protein</fullName>
    </submittedName>
</protein>
<keyword evidence="2" id="KW-1185">Reference proteome</keyword>
<organism evidence="1 2">
    <name type="scientific">Salix suchowensis</name>
    <dbReference type="NCBI Taxonomy" id="1278906"/>
    <lineage>
        <taxon>Eukaryota</taxon>
        <taxon>Viridiplantae</taxon>
        <taxon>Streptophyta</taxon>
        <taxon>Embryophyta</taxon>
        <taxon>Tracheophyta</taxon>
        <taxon>Spermatophyta</taxon>
        <taxon>Magnoliopsida</taxon>
        <taxon>eudicotyledons</taxon>
        <taxon>Gunneridae</taxon>
        <taxon>Pentapetalae</taxon>
        <taxon>rosids</taxon>
        <taxon>fabids</taxon>
        <taxon>Malpighiales</taxon>
        <taxon>Salicaceae</taxon>
        <taxon>Saliceae</taxon>
        <taxon>Salix</taxon>
    </lineage>
</organism>
<name>A0ABQ9CBA0_9ROSI</name>
<comment type="caution">
    <text evidence="1">The sequence shown here is derived from an EMBL/GenBank/DDBJ whole genome shotgun (WGS) entry which is preliminary data.</text>
</comment>
<sequence>MLIVEQKELSCTSLPWPNQLTTTHLLAWFLLRLQFQILLHIQCLLQFQILPHIQCLLQFQILPHIQCLNRFPCIPARILYQAPVMLLFLLSSALSSLKISDCNTTC</sequence>
<reference evidence="1" key="1">
    <citation type="submission" date="2022-10" db="EMBL/GenBank/DDBJ databases">
        <authorList>
            <person name="Hyden B.L."/>
            <person name="Feng K."/>
            <person name="Yates T."/>
            <person name="Jawdy S."/>
            <person name="Smart L.B."/>
            <person name="Muchero W."/>
        </authorList>
    </citation>
    <scope>NUCLEOTIDE SEQUENCE</scope>
    <source>
        <tissue evidence="1">Shoot tip</tissue>
    </source>
</reference>
<gene>
    <name evidence="1" type="ORF">OIU77_020881</name>
</gene>
<accession>A0ABQ9CBA0</accession>
<reference evidence="1" key="2">
    <citation type="journal article" date="2023" name="Int. J. Mol. Sci.">
        <title>De Novo Assembly and Annotation of 11 Diverse Shrub Willow (Salix) Genomes Reveals Novel Gene Organization in Sex-Linked Regions.</title>
        <authorList>
            <person name="Hyden B."/>
            <person name="Feng K."/>
            <person name="Yates T.B."/>
            <person name="Jawdy S."/>
            <person name="Cereghino C."/>
            <person name="Smart L.B."/>
            <person name="Muchero W."/>
        </authorList>
    </citation>
    <scope>NUCLEOTIDE SEQUENCE</scope>
    <source>
        <tissue evidence="1">Shoot tip</tissue>
    </source>
</reference>
<proteinExistence type="predicted"/>
<dbReference type="EMBL" id="JAPFFI010000004">
    <property type="protein sequence ID" value="KAJ6395712.1"/>
    <property type="molecule type" value="Genomic_DNA"/>
</dbReference>
<dbReference type="Proteomes" id="UP001141253">
    <property type="component" value="Chromosome 4"/>
</dbReference>